<feature type="region of interest" description="Disordered" evidence="1">
    <location>
        <begin position="1"/>
        <end position="59"/>
    </location>
</feature>
<dbReference type="eggNOG" id="ENOG502TDVH">
    <property type="taxonomic scope" value="Eukaryota"/>
</dbReference>
<evidence type="ECO:0000313" key="2">
    <source>
        <dbReference type="EMBL" id="ELW67312.1"/>
    </source>
</evidence>
<organism evidence="2 3">
    <name type="scientific">Tupaia chinensis</name>
    <name type="common">Chinese tree shrew</name>
    <name type="synonym">Tupaia belangeri chinensis</name>
    <dbReference type="NCBI Taxonomy" id="246437"/>
    <lineage>
        <taxon>Eukaryota</taxon>
        <taxon>Metazoa</taxon>
        <taxon>Chordata</taxon>
        <taxon>Craniata</taxon>
        <taxon>Vertebrata</taxon>
        <taxon>Euteleostomi</taxon>
        <taxon>Mammalia</taxon>
        <taxon>Eutheria</taxon>
        <taxon>Euarchontoglires</taxon>
        <taxon>Scandentia</taxon>
        <taxon>Tupaiidae</taxon>
        <taxon>Tupaia</taxon>
    </lineage>
</organism>
<feature type="compositionally biased region" description="Low complexity" evidence="1">
    <location>
        <begin position="8"/>
        <end position="23"/>
    </location>
</feature>
<evidence type="ECO:0000256" key="1">
    <source>
        <dbReference type="SAM" id="MobiDB-lite"/>
    </source>
</evidence>
<dbReference type="InterPro" id="IPR027922">
    <property type="entry name" value="PRAP"/>
</dbReference>
<dbReference type="EMBL" id="KB320619">
    <property type="protein sequence ID" value="ELW67312.1"/>
    <property type="molecule type" value="Genomic_DNA"/>
</dbReference>
<evidence type="ECO:0000313" key="3">
    <source>
        <dbReference type="Proteomes" id="UP000011518"/>
    </source>
</evidence>
<proteinExistence type="predicted"/>
<protein>
    <submittedName>
        <fullName evidence="2">Proline-rich acidic protein 1</fullName>
    </submittedName>
</protein>
<name>L9L1P4_TUPCH</name>
<reference evidence="3" key="1">
    <citation type="submission" date="2012-07" db="EMBL/GenBank/DDBJ databases">
        <title>Genome of the Chinese tree shrew, a rising model animal genetically related to primates.</title>
        <authorList>
            <person name="Zhang G."/>
            <person name="Fan Y."/>
            <person name="Yao Y."/>
            <person name="Huang Z."/>
        </authorList>
    </citation>
    <scope>NUCLEOTIDE SEQUENCE [LARGE SCALE GENOMIC DNA]</scope>
</reference>
<dbReference type="InParanoid" id="L9L1P4"/>
<dbReference type="PANTHER" id="PTHR37861:SF1">
    <property type="entry name" value="PROLINE-RICH ACIDIC PROTEIN 1"/>
    <property type="match status" value="1"/>
</dbReference>
<dbReference type="AlphaFoldDB" id="L9L1P4"/>
<keyword evidence="3" id="KW-1185">Reference proteome</keyword>
<reference evidence="3" key="2">
    <citation type="journal article" date="2013" name="Nat. Commun.">
        <title>Genome of the Chinese tree shrew.</title>
        <authorList>
            <person name="Fan Y."/>
            <person name="Huang Z.Y."/>
            <person name="Cao C.C."/>
            <person name="Chen C.S."/>
            <person name="Chen Y.X."/>
            <person name="Fan D.D."/>
            <person name="He J."/>
            <person name="Hou H.L."/>
            <person name="Hu L."/>
            <person name="Hu X.T."/>
            <person name="Jiang X.T."/>
            <person name="Lai R."/>
            <person name="Lang Y.S."/>
            <person name="Liang B."/>
            <person name="Liao S.G."/>
            <person name="Mu D."/>
            <person name="Ma Y.Y."/>
            <person name="Niu Y.Y."/>
            <person name="Sun X.Q."/>
            <person name="Xia J.Q."/>
            <person name="Xiao J."/>
            <person name="Xiong Z.Q."/>
            <person name="Xu L."/>
            <person name="Yang L."/>
            <person name="Zhang Y."/>
            <person name="Zhao W."/>
            <person name="Zhao X.D."/>
            <person name="Zheng Y.T."/>
            <person name="Zhou J.M."/>
            <person name="Zhu Y.B."/>
            <person name="Zhang G.J."/>
            <person name="Wang J."/>
            <person name="Yao Y.G."/>
        </authorList>
    </citation>
    <scope>NUCLEOTIDE SEQUENCE [LARGE SCALE GENOMIC DNA]</scope>
</reference>
<dbReference type="Pfam" id="PF15314">
    <property type="entry name" value="PRAP"/>
    <property type="match status" value="1"/>
</dbReference>
<accession>L9L1P4</accession>
<sequence>MAGGLLISSSPSPIFSSSVQDSSCCGTRSPEDEDADVYAEDAVPDASQPGRAQPEEGLKRSCLCGGSSLEDGDSDIDEPSSSHIPLWSYPSLLVTILVAVLLQETCAAPVPQEPSPGLPEQHIVGFRSCLCGGSSLEDGDSDIDEPSSSHIPLWSYPSLLVTILVAVLLQETCAAPVPQIKGKHEAPVQDTEKVWGARVVEPPEKDDQLVGLLPVLKSKLTVTIEKSPGAKAWVETEDILARVRSPQQGPEPDHDHLYHPLPEEAQGEERHWLWAMLFHQVLQGPEKDQDHIYHPVGGFREP</sequence>
<dbReference type="STRING" id="246437.L9L1P4"/>
<feature type="compositionally biased region" description="Acidic residues" evidence="1">
    <location>
        <begin position="31"/>
        <end position="43"/>
    </location>
</feature>
<dbReference type="Proteomes" id="UP000011518">
    <property type="component" value="Unassembled WGS sequence"/>
</dbReference>
<gene>
    <name evidence="2" type="ORF">TREES_T100016926</name>
</gene>
<dbReference type="PANTHER" id="PTHR37861">
    <property type="entry name" value="PROLINE-RICH ACIDIC PROTEIN 1"/>
    <property type="match status" value="1"/>
</dbReference>